<organism evidence="1 2">
    <name type="scientific">Gongylonema pulchrum</name>
    <dbReference type="NCBI Taxonomy" id="637853"/>
    <lineage>
        <taxon>Eukaryota</taxon>
        <taxon>Metazoa</taxon>
        <taxon>Ecdysozoa</taxon>
        <taxon>Nematoda</taxon>
        <taxon>Chromadorea</taxon>
        <taxon>Rhabditida</taxon>
        <taxon>Spirurina</taxon>
        <taxon>Spiruromorpha</taxon>
        <taxon>Spiruroidea</taxon>
        <taxon>Gongylonematidae</taxon>
        <taxon>Gongylonema</taxon>
    </lineage>
</organism>
<protein>
    <submittedName>
        <fullName evidence="1">Uncharacterized protein</fullName>
    </submittedName>
</protein>
<name>A0A3P7NDW8_9BILA</name>
<dbReference type="EMBL" id="UYRT01084900">
    <property type="protein sequence ID" value="VDN29431.1"/>
    <property type="molecule type" value="Genomic_DNA"/>
</dbReference>
<dbReference type="OrthoDB" id="5593818at2759"/>
<reference evidence="1 2" key="1">
    <citation type="submission" date="2018-11" db="EMBL/GenBank/DDBJ databases">
        <authorList>
            <consortium name="Pathogen Informatics"/>
        </authorList>
    </citation>
    <scope>NUCLEOTIDE SEQUENCE [LARGE SCALE GENOMIC DNA]</scope>
</reference>
<evidence type="ECO:0000313" key="1">
    <source>
        <dbReference type="EMBL" id="VDN29431.1"/>
    </source>
</evidence>
<dbReference type="Proteomes" id="UP000271098">
    <property type="component" value="Unassembled WGS sequence"/>
</dbReference>
<sequence>MLDMRAKRMNLIQHCVEENRANITRLREKDAPLGLRVIRSELDVEGIVNERSEKAVHDRCRTFL</sequence>
<gene>
    <name evidence="1" type="ORF">GPUH_LOCUS17237</name>
</gene>
<evidence type="ECO:0000313" key="2">
    <source>
        <dbReference type="Proteomes" id="UP000271098"/>
    </source>
</evidence>
<keyword evidence="2" id="KW-1185">Reference proteome</keyword>
<accession>A0A3P7NDW8</accession>
<dbReference type="AlphaFoldDB" id="A0A3P7NDW8"/>
<proteinExistence type="predicted"/>